<evidence type="ECO:0000259" key="1">
    <source>
        <dbReference type="PROSITE" id="PS51819"/>
    </source>
</evidence>
<dbReference type="Pfam" id="PF00903">
    <property type="entry name" value="Glyoxalase"/>
    <property type="match status" value="1"/>
</dbReference>
<gene>
    <name evidence="2" type="ORF">I0K15_18110</name>
</gene>
<organism evidence="2 3">
    <name type="scientific">Pontivivens ytuae</name>
    <dbReference type="NCBI Taxonomy" id="2789856"/>
    <lineage>
        <taxon>Bacteria</taxon>
        <taxon>Pseudomonadati</taxon>
        <taxon>Pseudomonadota</taxon>
        <taxon>Alphaproteobacteria</taxon>
        <taxon>Rhodobacterales</taxon>
        <taxon>Paracoccaceae</taxon>
        <taxon>Pontivivens</taxon>
    </lineage>
</organism>
<sequence>MEQRVSLITLAVADMEASRTFYRALGWREVDSPDGVIAFDLIGQTLGLYPKAALAEELGVSADQLAGSAIVLSHNVRDKADVALLLDRARAAGARVIKEAQDVFWGGHHGHFADPDGHVWEVAWNPHAPLSPEGAFRWTGYP</sequence>
<dbReference type="Gene3D" id="3.10.180.10">
    <property type="entry name" value="2,3-Dihydroxybiphenyl 1,2-Dioxygenase, domain 1"/>
    <property type="match status" value="1"/>
</dbReference>
<dbReference type="RefSeq" id="WP_196102881.1">
    <property type="nucleotide sequence ID" value="NZ_CP064942.1"/>
</dbReference>
<name>A0A7S9LQZ8_9RHOB</name>
<proteinExistence type="predicted"/>
<dbReference type="SUPFAM" id="SSF54593">
    <property type="entry name" value="Glyoxalase/Bleomycin resistance protein/Dihydroxybiphenyl dioxygenase"/>
    <property type="match status" value="1"/>
</dbReference>
<dbReference type="PANTHER" id="PTHR36503:SF1">
    <property type="entry name" value="BLR2520 PROTEIN"/>
    <property type="match status" value="1"/>
</dbReference>
<dbReference type="EMBL" id="CP064942">
    <property type="protein sequence ID" value="QPH53672.1"/>
    <property type="molecule type" value="Genomic_DNA"/>
</dbReference>
<dbReference type="InterPro" id="IPR037523">
    <property type="entry name" value="VOC_core"/>
</dbReference>
<dbReference type="InterPro" id="IPR029068">
    <property type="entry name" value="Glyas_Bleomycin-R_OHBP_Dase"/>
</dbReference>
<dbReference type="PANTHER" id="PTHR36503">
    <property type="entry name" value="BLR2520 PROTEIN"/>
    <property type="match status" value="1"/>
</dbReference>
<protein>
    <submittedName>
        <fullName evidence="2">VOC family protein</fullName>
    </submittedName>
</protein>
<keyword evidence="3" id="KW-1185">Reference proteome</keyword>
<dbReference type="AlphaFoldDB" id="A0A7S9LQZ8"/>
<dbReference type="PROSITE" id="PS51819">
    <property type="entry name" value="VOC"/>
    <property type="match status" value="1"/>
</dbReference>
<dbReference type="CDD" id="cd07251">
    <property type="entry name" value="VOC_like"/>
    <property type="match status" value="1"/>
</dbReference>
<accession>A0A7S9LQZ8</accession>
<dbReference type="Proteomes" id="UP000594800">
    <property type="component" value="Chromosome"/>
</dbReference>
<evidence type="ECO:0000313" key="3">
    <source>
        <dbReference type="Proteomes" id="UP000594800"/>
    </source>
</evidence>
<feature type="domain" description="VOC" evidence="1">
    <location>
        <begin position="4"/>
        <end position="125"/>
    </location>
</feature>
<dbReference type="InterPro" id="IPR004360">
    <property type="entry name" value="Glyas_Fos-R_dOase_dom"/>
</dbReference>
<evidence type="ECO:0000313" key="2">
    <source>
        <dbReference type="EMBL" id="QPH53672.1"/>
    </source>
</evidence>
<dbReference type="KEGG" id="poz:I0K15_18110"/>
<reference evidence="2 3" key="1">
    <citation type="submission" date="2020-11" db="EMBL/GenBank/DDBJ databases">
        <title>Description of Pontivivens ytuae sp. nov. isolated from deep sea sediment of Mariana Trench.</title>
        <authorList>
            <person name="Wang Z."/>
            <person name="Sun Q.-L."/>
            <person name="Xu X.-D."/>
            <person name="Tang Y.-Z."/>
            <person name="Zhang J."/>
        </authorList>
    </citation>
    <scope>NUCLEOTIDE SEQUENCE [LARGE SCALE GENOMIC DNA]</scope>
    <source>
        <strain evidence="2 3">MT2928</strain>
    </source>
</reference>